<name>A0A7X4KMD4_9BURK</name>
<feature type="transmembrane region" description="Helical" evidence="1">
    <location>
        <begin position="1474"/>
        <end position="1502"/>
    </location>
</feature>
<accession>A0A7X4KMD4</accession>
<dbReference type="PANTHER" id="PTHR32305">
    <property type="match status" value="1"/>
</dbReference>
<dbReference type="InterPro" id="IPR045351">
    <property type="entry name" value="DUF6531"/>
</dbReference>
<dbReference type="InterPro" id="IPR022385">
    <property type="entry name" value="Rhs_assc_core"/>
</dbReference>
<evidence type="ECO:0000259" key="3">
    <source>
        <dbReference type="Pfam" id="PF20148"/>
    </source>
</evidence>
<evidence type="ECO:0000313" key="5">
    <source>
        <dbReference type="Proteomes" id="UP000450676"/>
    </source>
</evidence>
<keyword evidence="1" id="KW-1133">Transmembrane helix</keyword>
<feature type="transmembrane region" description="Helical" evidence="1">
    <location>
        <begin position="1447"/>
        <end position="1467"/>
    </location>
</feature>
<keyword evidence="2" id="KW-0732">Signal</keyword>
<dbReference type="Gene3D" id="2.180.10.10">
    <property type="entry name" value="RHS repeat-associated core"/>
    <property type="match status" value="2"/>
</dbReference>
<dbReference type="InterPro" id="IPR006530">
    <property type="entry name" value="YD"/>
</dbReference>
<dbReference type="InterPro" id="IPR050708">
    <property type="entry name" value="T6SS_VgrG/RHS"/>
</dbReference>
<sequence length="1533" mass="163443">MNIQRTLRSALLAAALHLAAGASHACGPGGSGQMCPAPDPAPASLPASGAVSLAVGNPINVISGNKYQQETDMPALPGVLGLEIVRHYNSFLSGSNSTPGITGRGWKLSYETQLYAFDGTLQIMQADGSRLIFSRDLLNPSLCASADPAHGRVEIKGVRGKEEYLWTWNDGRTLRFDRDGRLTQIQAPTGEVLSLLYNQGLLVKVTDPQGRSLRLAYLDREGVVRGERYRGVQSIASPVGRFVYEYGSAAPQGATVGKVALAANLVRVQYPVPEGAAQRAAGGPAARRYHYEDALRPTYLTGVSVEAQDAAGKNASQRYATFGYDINGKAVLSTHAGNADKVTLDFSQGGQTVITNSAGEKTVYRHAIVAGEFRLLEVRGAGCALCGPANQRYGYDKQGRLVETSELDAQGAVRRTDKTELDFYGRPLRISRIEYKNGRALAPQWLQRYEYATEAPLPSVVARPSVVAGREASARMSYNGKGQLLSMTEQGWAPAPDGKGEPQPIVRTTSYGYRTVNGRSVLALVDGPLPNGKAGTPADSDITLLDYDSQGRMIERITAPGGVVTEVVQRDEALRPVTVKASDGYRLVRSEAQLLHGGQLAALTERAWLLDKKGQPDAGSVQADGAAYRYDGQGRVGAAAVPDGGIARYVFDGGDNLTHVVAPDQGQRVRTFDTEGRLLAAVQYSAGAPIALAGQDDAQRVPLAGSYRRGAPGSVAEALVESVSRPGGSEVRRWLDDFGRVVAILTPESGLRTAAYAADGSLRKLAFADGRTVSVERDAQGRALRVLYFDAAGRHQHSVTYQYQGVALAGEARYAQQQLASQVDWQPDAWGRPSRKRLAVYGAGTEPSALLEVGYARDAQGRVVRKTMPGGAVLDYAYDAAGGVTAISIGGKPIVSGVRYTAAQDGARLAGYVYGNGLAARSSYDGLGRLTLHESGTRQRILRADADKNTTLVEQRLAVTRAPQPERLSLRLPQLFSTATAADVAEPAATSSVPHQYRYDEYDRLVAESSGERQLLDLRYNALGDRLGLPAPSTDAVGNVLEHGKHTLDYNAAGELAEVRSADGKLVARYGYDAEGIRVVKRAGGRTSYFLYEDGQLLAEADGEGRVVAEYVYLGRKPVARLLSEPGAMRGIARWLPKVFAAGPEVEYLHPDQRDAVESVTDASGALRWQAELGPFGDLRQEGGPRGHMPLRLSGQYADPETGLYYNVHRYYDAATGRYLQPDPLGIEAGLNLYAYAEGDPLRKTDPLGLSIEPDSGWGGGVAPWLFGTAVHSQMAAQIRGNGLGWGANDGRNGTWVGLRPDAYYVKPTDLFKPSFHGTLWELKPISWSSAVNPANYAAGKGEVAAYIAGAKKGCWTAGSSKAIVSQLTPTAVLMGGKVWNVTFQADAVNDQSGLLFYSKQQAQEKPVPQQVPAPALSPSQRNELDKQMQQIKAQGAKEGWSTLETIGMVVLIGLAIALLVAAAILLAPAIAAVLASIAAALSAAAAGTVALMAALAALFAFSPAVAAEATKKGEEKQKGMLDGAIDWFKGWF</sequence>
<evidence type="ECO:0000256" key="2">
    <source>
        <dbReference type="SAM" id="SignalP"/>
    </source>
</evidence>
<protein>
    <recommendedName>
        <fullName evidence="3">DUF6531 domain-containing protein</fullName>
    </recommendedName>
</protein>
<keyword evidence="1" id="KW-0472">Membrane</keyword>
<dbReference type="PRINTS" id="PR00394">
    <property type="entry name" value="RHSPROTEIN"/>
</dbReference>
<dbReference type="PANTHER" id="PTHR32305:SF15">
    <property type="entry name" value="PROTEIN RHSA-RELATED"/>
    <property type="match status" value="1"/>
</dbReference>
<reference evidence="4 5" key="1">
    <citation type="submission" date="2019-12" db="EMBL/GenBank/DDBJ databases">
        <title>Novel species isolated from a subtropical stream in China.</title>
        <authorList>
            <person name="Lu H."/>
        </authorList>
    </citation>
    <scope>NUCLEOTIDE SEQUENCE [LARGE SCALE GENOMIC DNA]</scope>
    <source>
        <strain evidence="4 5">FT127W</strain>
    </source>
</reference>
<proteinExistence type="predicted"/>
<evidence type="ECO:0000313" key="4">
    <source>
        <dbReference type="EMBL" id="MYN08008.1"/>
    </source>
</evidence>
<dbReference type="Pfam" id="PF20148">
    <property type="entry name" value="DUF6531"/>
    <property type="match status" value="1"/>
</dbReference>
<dbReference type="EMBL" id="WWCU01000011">
    <property type="protein sequence ID" value="MYN08008.1"/>
    <property type="molecule type" value="Genomic_DNA"/>
</dbReference>
<dbReference type="RefSeq" id="WP_161072353.1">
    <property type="nucleotide sequence ID" value="NZ_WWCU01000011.1"/>
</dbReference>
<dbReference type="NCBIfam" id="TIGR03696">
    <property type="entry name" value="Rhs_assc_core"/>
    <property type="match status" value="1"/>
</dbReference>
<evidence type="ECO:0000256" key="1">
    <source>
        <dbReference type="SAM" id="Phobius"/>
    </source>
</evidence>
<dbReference type="Proteomes" id="UP000450676">
    <property type="component" value="Unassembled WGS sequence"/>
</dbReference>
<gene>
    <name evidence="4" type="ORF">GTP77_11760</name>
</gene>
<feature type="chain" id="PRO_5030535191" description="DUF6531 domain-containing protein" evidence="2">
    <location>
        <begin position="26"/>
        <end position="1533"/>
    </location>
</feature>
<feature type="signal peptide" evidence="2">
    <location>
        <begin position="1"/>
        <end position="25"/>
    </location>
</feature>
<keyword evidence="5" id="KW-1185">Reference proteome</keyword>
<dbReference type="NCBIfam" id="TIGR01643">
    <property type="entry name" value="YD_repeat_2x"/>
    <property type="match status" value="1"/>
</dbReference>
<comment type="caution">
    <text evidence="4">The sequence shown here is derived from an EMBL/GenBank/DDBJ whole genome shotgun (WGS) entry which is preliminary data.</text>
</comment>
<feature type="domain" description="DUF6531" evidence="3">
    <location>
        <begin position="56"/>
        <end position="133"/>
    </location>
</feature>
<keyword evidence="1" id="KW-0812">Transmembrane</keyword>
<organism evidence="4 5">
    <name type="scientific">Pseudoduganella aquatica</name>
    <dbReference type="NCBI Taxonomy" id="2660641"/>
    <lineage>
        <taxon>Bacteria</taxon>
        <taxon>Pseudomonadati</taxon>
        <taxon>Pseudomonadota</taxon>
        <taxon>Betaproteobacteria</taxon>
        <taxon>Burkholderiales</taxon>
        <taxon>Oxalobacteraceae</taxon>
        <taxon>Telluria group</taxon>
        <taxon>Pseudoduganella</taxon>
    </lineage>
</organism>